<dbReference type="Proteomes" id="UP001417504">
    <property type="component" value="Unassembled WGS sequence"/>
</dbReference>
<sequence>MLNCPTRLSRPKSASKSTSKTDSSVVDVVTDGICSGKFKTILKKLQQDRK</sequence>
<dbReference type="EMBL" id="JBBNAE010000007">
    <property type="protein sequence ID" value="KAK9109614.1"/>
    <property type="molecule type" value="Genomic_DNA"/>
</dbReference>
<proteinExistence type="predicted"/>
<name>A0AAP0NK74_9MAGN</name>
<protein>
    <submittedName>
        <fullName evidence="2">Uncharacterized protein</fullName>
    </submittedName>
</protein>
<comment type="caution">
    <text evidence="2">The sequence shown here is derived from an EMBL/GenBank/DDBJ whole genome shotgun (WGS) entry which is preliminary data.</text>
</comment>
<feature type="region of interest" description="Disordered" evidence="1">
    <location>
        <begin position="1"/>
        <end position="24"/>
    </location>
</feature>
<evidence type="ECO:0000256" key="1">
    <source>
        <dbReference type="SAM" id="MobiDB-lite"/>
    </source>
</evidence>
<dbReference type="AlphaFoldDB" id="A0AAP0NK74"/>
<feature type="compositionally biased region" description="Low complexity" evidence="1">
    <location>
        <begin position="12"/>
        <end position="24"/>
    </location>
</feature>
<evidence type="ECO:0000313" key="3">
    <source>
        <dbReference type="Proteomes" id="UP001417504"/>
    </source>
</evidence>
<gene>
    <name evidence="2" type="ORF">Sjap_017674</name>
</gene>
<organism evidence="2 3">
    <name type="scientific">Stephania japonica</name>
    <dbReference type="NCBI Taxonomy" id="461633"/>
    <lineage>
        <taxon>Eukaryota</taxon>
        <taxon>Viridiplantae</taxon>
        <taxon>Streptophyta</taxon>
        <taxon>Embryophyta</taxon>
        <taxon>Tracheophyta</taxon>
        <taxon>Spermatophyta</taxon>
        <taxon>Magnoliopsida</taxon>
        <taxon>Ranunculales</taxon>
        <taxon>Menispermaceae</taxon>
        <taxon>Menispermoideae</taxon>
        <taxon>Cissampelideae</taxon>
        <taxon>Stephania</taxon>
    </lineage>
</organism>
<evidence type="ECO:0000313" key="2">
    <source>
        <dbReference type="EMBL" id="KAK9109614.1"/>
    </source>
</evidence>
<reference evidence="2 3" key="1">
    <citation type="submission" date="2024-01" db="EMBL/GenBank/DDBJ databases">
        <title>Genome assemblies of Stephania.</title>
        <authorList>
            <person name="Yang L."/>
        </authorList>
    </citation>
    <scope>NUCLEOTIDE SEQUENCE [LARGE SCALE GENOMIC DNA]</scope>
    <source>
        <strain evidence="2">QJT</strain>
        <tissue evidence="2">Leaf</tissue>
    </source>
</reference>
<accession>A0AAP0NK74</accession>
<keyword evidence="3" id="KW-1185">Reference proteome</keyword>